<reference evidence="3 6" key="2">
    <citation type="submission" date="2020-07" db="EMBL/GenBank/DDBJ databases">
        <authorList>
            <person name="Feng H."/>
        </authorList>
    </citation>
    <scope>NUCLEOTIDE SEQUENCE [LARGE SCALE GENOMIC DNA]</scope>
    <source>
        <strain evidence="3">S-12</strain>
        <strain evidence="6">s-12</strain>
    </source>
</reference>
<dbReference type="Pfam" id="PF00188">
    <property type="entry name" value="CAP"/>
    <property type="match status" value="1"/>
</dbReference>
<dbReference type="Proteomes" id="UP000570010">
    <property type="component" value="Unassembled WGS sequence"/>
</dbReference>
<gene>
    <name evidence="4" type="ORF">G4D64_11975</name>
    <name evidence="3" type="ORF">H1Z61_12585</name>
</gene>
<dbReference type="EMBL" id="JACEIO010000030">
    <property type="protein sequence ID" value="MBA4537946.1"/>
    <property type="molecule type" value="Genomic_DNA"/>
</dbReference>
<dbReference type="CDD" id="cd05379">
    <property type="entry name" value="CAP_bacterial"/>
    <property type="match status" value="1"/>
</dbReference>
<dbReference type="Proteomes" id="UP000472971">
    <property type="component" value="Unassembled WGS sequence"/>
</dbReference>
<organism evidence="4 5">
    <name type="scientific">Bacillus aquiflavi</name>
    <dbReference type="NCBI Taxonomy" id="2672567"/>
    <lineage>
        <taxon>Bacteria</taxon>
        <taxon>Bacillati</taxon>
        <taxon>Bacillota</taxon>
        <taxon>Bacilli</taxon>
        <taxon>Bacillales</taxon>
        <taxon>Bacillaceae</taxon>
        <taxon>Bacillus</taxon>
    </lineage>
</organism>
<evidence type="ECO:0000313" key="3">
    <source>
        <dbReference type="EMBL" id="MBA4537946.1"/>
    </source>
</evidence>
<proteinExistence type="predicted"/>
<evidence type="ECO:0000259" key="1">
    <source>
        <dbReference type="Pfam" id="PF00188"/>
    </source>
</evidence>
<name>A0A6B3VZ61_9BACI</name>
<dbReference type="EMBL" id="JAAIWN010000028">
    <property type="protein sequence ID" value="NEY82202.1"/>
    <property type="molecule type" value="Genomic_DNA"/>
</dbReference>
<dbReference type="InterPro" id="IPR035940">
    <property type="entry name" value="CAP_sf"/>
</dbReference>
<sequence>MIFIFGFYLTDLKEENNDVLVKENTSLEIDHSINNEDKLKMSGKERPNEGISLFIGQGANELEGKFGKPDRIDTSVYGYDWWIYNKTNSKYLQVGVEQGKVVTVYVIGEDVDISPFKIGQPVEEIYSSILIETEIPFELNDSSYRFELSEEDMNVRPLIRLGDIFVQLYFDKFSGTLSSVRFLDGPTLVKHRPYELIYRGELFDAGSVDGDEWAQAEEGSKKQIFDLTNIIRQRFDLNPLYWDEKTANVAYMHSKDMYDSNYFSHNSPNNGSVADRLDTAEVFYKTAGENIAAHYIDGPAVVEGWLNSKGHRETMLNDKFTHIGIGIYKKYYTQNFIQAWVE</sequence>
<dbReference type="Gene3D" id="3.40.33.10">
    <property type="entry name" value="CAP"/>
    <property type="match status" value="1"/>
</dbReference>
<comment type="caution">
    <text evidence="4">The sequence shown here is derived from an EMBL/GenBank/DDBJ whole genome shotgun (WGS) entry which is preliminary data.</text>
</comment>
<feature type="domain" description="SCP" evidence="1">
    <location>
        <begin position="225"/>
        <end position="336"/>
    </location>
</feature>
<dbReference type="PANTHER" id="PTHR31157:SF26">
    <property type="entry name" value="SCP-LIKE EXTRACELLULAR PROTEIN"/>
    <property type="match status" value="1"/>
</dbReference>
<evidence type="ECO:0000313" key="4">
    <source>
        <dbReference type="EMBL" id="NEY82202.1"/>
    </source>
</evidence>
<dbReference type="AlphaFoldDB" id="A0A6B3VZ61"/>
<reference evidence="4 5" key="1">
    <citation type="submission" date="2020-02" db="EMBL/GenBank/DDBJ databases">
        <title>Bacillus aquiflavi sp. nov., isolated from yellow water of strong flavor Chinese baijiu in Yibin region of China.</title>
        <authorList>
            <person name="Xie J."/>
        </authorList>
    </citation>
    <scope>NUCLEOTIDE SEQUENCE [LARGE SCALE GENOMIC DNA]</scope>
    <source>
        <strain evidence="4 5">3H-10</strain>
    </source>
</reference>
<dbReference type="InterPro" id="IPR029410">
    <property type="entry name" value="CAP_assoc"/>
</dbReference>
<dbReference type="InterPro" id="IPR014044">
    <property type="entry name" value="CAP_dom"/>
</dbReference>
<dbReference type="Pfam" id="PF14504">
    <property type="entry name" value="CAP_assoc_N"/>
    <property type="match status" value="1"/>
</dbReference>
<feature type="domain" description="CAP-associated" evidence="2">
    <location>
        <begin position="55"/>
        <end position="194"/>
    </location>
</feature>
<evidence type="ECO:0000313" key="6">
    <source>
        <dbReference type="Proteomes" id="UP000570010"/>
    </source>
</evidence>
<keyword evidence="5" id="KW-1185">Reference proteome</keyword>
<accession>A0A6B3VZ61</accession>
<dbReference type="PANTHER" id="PTHR31157">
    <property type="entry name" value="SCP DOMAIN-CONTAINING PROTEIN"/>
    <property type="match status" value="1"/>
</dbReference>
<evidence type="ECO:0000313" key="5">
    <source>
        <dbReference type="Proteomes" id="UP000472971"/>
    </source>
</evidence>
<dbReference type="SUPFAM" id="SSF55797">
    <property type="entry name" value="PR-1-like"/>
    <property type="match status" value="1"/>
</dbReference>
<protein>
    <submittedName>
        <fullName evidence="4">CAP domain-containing protein</fullName>
    </submittedName>
</protein>
<evidence type="ECO:0000259" key="2">
    <source>
        <dbReference type="Pfam" id="PF14504"/>
    </source>
</evidence>